<keyword evidence="9" id="KW-1185">Reference proteome</keyword>
<evidence type="ECO:0000256" key="4">
    <source>
        <dbReference type="ARBA" id="ARBA00022679"/>
    </source>
</evidence>
<dbReference type="InterPro" id="IPR038731">
    <property type="entry name" value="RgtA/B/C-like"/>
</dbReference>
<dbReference type="GO" id="GO:0009103">
    <property type="term" value="P:lipopolysaccharide biosynthetic process"/>
    <property type="evidence" value="ECO:0007669"/>
    <property type="project" value="UniProtKB-ARBA"/>
</dbReference>
<proteinExistence type="predicted"/>
<keyword evidence="5" id="KW-0812">Transmembrane</keyword>
<dbReference type="Proteomes" id="UP000502179">
    <property type="component" value="Chromosome"/>
</dbReference>
<dbReference type="InterPro" id="IPR050297">
    <property type="entry name" value="LipidA_mod_glycosyltrf_83"/>
</dbReference>
<keyword evidence="7" id="KW-0472">Membrane</keyword>
<protein>
    <submittedName>
        <fullName evidence="8">Glycosyltransferase family 39 protein</fullName>
    </submittedName>
</protein>
<gene>
    <name evidence="8" type="ORF">G4V39_03730</name>
</gene>
<dbReference type="PANTHER" id="PTHR33908:SF11">
    <property type="entry name" value="MEMBRANE PROTEIN"/>
    <property type="match status" value="1"/>
</dbReference>
<organism evidence="8 9">
    <name type="scientific">Thermosulfuriphilus ammonigenes</name>
    <dbReference type="NCBI Taxonomy" id="1936021"/>
    <lineage>
        <taxon>Bacteria</taxon>
        <taxon>Pseudomonadati</taxon>
        <taxon>Thermodesulfobacteriota</taxon>
        <taxon>Thermodesulfobacteria</taxon>
        <taxon>Thermodesulfobacteriales</taxon>
        <taxon>Thermodesulfobacteriaceae</taxon>
        <taxon>Thermosulfuriphilus</taxon>
    </lineage>
</organism>
<dbReference type="PANTHER" id="PTHR33908">
    <property type="entry name" value="MANNOSYLTRANSFERASE YKCB-RELATED"/>
    <property type="match status" value="1"/>
</dbReference>
<keyword evidence="4 8" id="KW-0808">Transferase</keyword>
<evidence type="ECO:0000256" key="5">
    <source>
        <dbReference type="ARBA" id="ARBA00022692"/>
    </source>
</evidence>
<evidence type="ECO:0000256" key="1">
    <source>
        <dbReference type="ARBA" id="ARBA00004651"/>
    </source>
</evidence>
<evidence type="ECO:0000256" key="6">
    <source>
        <dbReference type="ARBA" id="ARBA00022989"/>
    </source>
</evidence>
<keyword evidence="2" id="KW-1003">Cell membrane</keyword>
<keyword evidence="6" id="KW-1133">Transmembrane helix</keyword>
<evidence type="ECO:0000313" key="9">
    <source>
        <dbReference type="Proteomes" id="UP000502179"/>
    </source>
</evidence>
<dbReference type="RefSeq" id="WP_166031658.1">
    <property type="nucleotide sequence ID" value="NZ_CP048877.1"/>
</dbReference>
<sequence length="504" mass="58030">MRKILDELFSPFGLFVLVLFTFRLTYLRYAPFDLSPDEAYYWDWSRHLAWGYYSKPPMVAWLIGLATRYLESSTYAVRLPAVYLGTGVVFCLYFLALRLFGGDRRLGLFAAFTAAAIPLYAVYSFIMTIDPPLFFFWALSLLLGWVAIDRERIPWFLLLGLALGAGILSKQTMVAFYPLFLGYLFLSPEKRHLLRSPGPYLTGAVASLMLWPNISWNAAHGWVTFFHTAHHFEVEGIDFPQSFLAFVGGQALIITPLLFGLLVYTTAAGIKKGLLWQEPRLRYLTIFFAPPLLGVLILSLFRKINANWPAPFYLSGLLLLAVLGLRTRWRDKGARIRRLYLLGLTLAALLCGLTYYLPEVIKRLPPKYAHLDPTLKLQGWKKLGQKISQIRQKHPETFVISLKRQIVSELAFYMEGQPEVYRWAGERRPVRTQYELWPWPRNLIGKEALIVLREQDTLPQELASLFEEVRFLKEVQIDLGLGRKRIFKVYWGGGFRGHPRYTGP</sequence>
<evidence type="ECO:0000256" key="3">
    <source>
        <dbReference type="ARBA" id="ARBA00022676"/>
    </source>
</evidence>
<dbReference type="GO" id="GO:0005886">
    <property type="term" value="C:plasma membrane"/>
    <property type="evidence" value="ECO:0007669"/>
    <property type="project" value="UniProtKB-SubCell"/>
</dbReference>
<accession>A0A6G7PVG5</accession>
<dbReference type="EMBL" id="CP048877">
    <property type="protein sequence ID" value="QIJ71438.1"/>
    <property type="molecule type" value="Genomic_DNA"/>
</dbReference>
<dbReference type="KEGG" id="tav:G4V39_03730"/>
<evidence type="ECO:0000256" key="7">
    <source>
        <dbReference type="ARBA" id="ARBA00023136"/>
    </source>
</evidence>
<keyword evidence="3" id="KW-0328">Glycosyltransferase</keyword>
<dbReference type="Pfam" id="PF13231">
    <property type="entry name" value="PMT_2"/>
    <property type="match status" value="1"/>
</dbReference>
<dbReference type="GO" id="GO:0016763">
    <property type="term" value="F:pentosyltransferase activity"/>
    <property type="evidence" value="ECO:0007669"/>
    <property type="project" value="TreeGrafter"/>
</dbReference>
<dbReference type="AlphaFoldDB" id="A0A6G7PVG5"/>
<name>A0A6G7PVG5_9BACT</name>
<reference evidence="8 9" key="1">
    <citation type="submission" date="2020-02" db="EMBL/GenBank/DDBJ databases">
        <title>Genome analysis of Thermosulfuriphilus ammonigenes ST65T, an anaerobic thermophilic chemolithoautotrophic bacterium isolated from a deep-sea hydrothermal vent.</title>
        <authorList>
            <person name="Slobodkina G."/>
            <person name="Allioux M."/>
            <person name="Merkel A."/>
            <person name="Alain K."/>
            <person name="Jebbar M."/>
            <person name="Slobodkin A."/>
        </authorList>
    </citation>
    <scope>NUCLEOTIDE SEQUENCE [LARGE SCALE GENOMIC DNA]</scope>
    <source>
        <strain evidence="8 9">ST65</strain>
    </source>
</reference>
<evidence type="ECO:0000256" key="2">
    <source>
        <dbReference type="ARBA" id="ARBA00022475"/>
    </source>
</evidence>
<comment type="subcellular location">
    <subcellularLocation>
        <location evidence="1">Cell membrane</location>
        <topology evidence="1">Multi-pass membrane protein</topology>
    </subcellularLocation>
</comment>
<evidence type="ECO:0000313" key="8">
    <source>
        <dbReference type="EMBL" id="QIJ71438.1"/>
    </source>
</evidence>